<dbReference type="EMBL" id="JARVII010000031">
    <property type="protein sequence ID" value="MDG9700336.1"/>
    <property type="molecule type" value="Genomic_DNA"/>
</dbReference>
<gene>
    <name evidence="4" type="ORF">QB898_11565</name>
</gene>
<reference evidence="4 5" key="1">
    <citation type="submission" date="2023-04" db="EMBL/GenBank/DDBJ databases">
        <title>Ottowia paracancer sp. nov., isolated from human stomach.</title>
        <authorList>
            <person name="Song Y."/>
        </authorList>
    </citation>
    <scope>NUCLEOTIDE SEQUENCE [LARGE SCALE GENOMIC DNA]</scope>
    <source>
        <strain evidence="4 5">10c7w1</strain>
    </source>
</reference>
<accession>A0AAW6RNX1</accession>
<organism evidence="4 5">
    <name type="scientific">Ottowia cancrivicina</name>
    <dbReference type="NCBI Taxonomy" id="3040346"/>
    <lineage>
        <taxon>Bacteria</taxon>
        <taxon>Pseudomonadati</taxon>
        <taxon>Pseudomonadota</taxon>
        <taxon>Betaproteobacteria</taxon>
        <taxon>Burkholderiales</taxon>
        <taxon>Comamonadaceae</taxon>
        <taxon>Ottowia</taxon>
    </lineage>
</organism>
<evidence type="ECO:0000313" key="5">
    <source>
        <dbReference type="Proteomes" id="UP001237156"/>
    </source>
</evidence>
<sequence>MTRAALLLTALLAIFLTACSGPKNTPDGVAVAFIERSYKGDVDGAMSLVHLPDSSKPGKTEMAQGKMKAMIAKAREKAESQGGMEEITVQSSEIDADDPNRARVALKVRFKQGEGMEKVRLIQVEGKWKIFASAGF</sequence>
<dbReference type="PROSITE" id="PS51257">
    <property type="entry name" value="PROKAR_LIPOPROTEIN"/>
    <property type="match status" value="1"/>
</dbReference>
<protein>
    <submittedName>
        <fullName evidence="4">DUF4878 domain-containing protein</fullName>
    </submittedName>
</protein>
<name>A0AAW6RNX1_9BURK</name>
<feature type="signal peptide" evidence="2">
    <location>
        <begin position="1"/>
        <end position="20"/>
    </location>
</feature>
<comment type="caution">
    <text evidence="4">The sequence shown here is derived from an EMBL/GenBank/DDBJ whole genome shotgun (WGS) entry which is preliminary data.</text>
</comment>
<feature type="region of interest" description="Disordered" evidence="1">
    <location>
        <begin position="49"/>
        <end position="94"/>
    </location>
</feature>
<feature type="domain" description="DUF4878" evidence="3">
    <location>
        <begin position="19"/>
        <end position="130"/>
    </location>
</feature>
<dbReference type="RefSeq" id="WP_279525078.1">
    <property type="nucleotide sequence ID" value="NZ_JARVII010000031.1"/>
</dbReference>
<evidence type="ECO:0000313" key="4">
    <source>
        <dbReference type="EMBL" id="MDG9700336.1"/>
    </source>
</evidence>
<proteinExistence type="predicted"/>
<dbReference type="Pfam" id="PF12870">
    <property type="entry name" value="DUF4878"/>
    <property type="match status" value="1"/>
</dbReference>
<dbReference type="Proteomes" id="UP001237156">
    <property type="component" value="Unassembled WGS sequence"/>
</dbReference>
<keyword evidence="2" id="KW-0732">Signal</keyword>
<feature type="chain" id="PRO_5043442798" evidence="2">
    <location>
        <begin position="21"/>
        <end position="136"/>
    </location>
</feature>
<evidence type="ECO:0000256" key="1">
    <source>
        <dbReference type="SAM" id="MobiDB-lite"/>
    </source>
</evidence>
<evidence type="ECO:0000256" key="2">
    <source>
        <dbReference type="SAM" id="SignalP"/>
    </source>
</evidence>
<evidence type="ECO:0000259" key="3">
    <source>
        <dbReference type="Pfam" id="PF12870"/>
    </source>
</evidence>
<dbReference type="InterPro" id="IPR024267">
    <property type="entry name" value="DUF4878"/>
</dbReference>
<dbReference type="Gene3D" id="3.10.450.50">
    <property type="match status" value="1"/>
</dbReference>
<dbReference type="AlphaFoldDB" id="A0AAW6RNX1"/>
<keyword evidence="5" id="KW-1185">Reference proteome</keyword>